<comment type="caution">
    <text evidence="1">The sequence shown here is derived from an EMBL/GenBank/DDBJ whole genome shotgun (WGS) entry which is preliminary data.</text>
</comment>
<name>A0A016U7L5_9BILA</name>
<evidence type="ECO:0000313" key="1">
    <source>
        <dbReference type="EMBL" id="EYC10543.1"/>
    </source>
</evidence>
<keyword evidence="2" id="KW-1185">Reference proteome</keyword>
<accession>A0A016U7L5</accession>
<reference evidence="2" key="1">
    <citation type="journal article" date="2015" name="Nat. Genet.">
        <title>The genome and transcriptome of the zoonotic hookworm Ancylostoma ceylanicum identify infection-specific gene families.</title>
        <authorList>
            <person name="Schwarz E.M."/>
            <person name="Hu Y."/>
            <person name="Antoshechkin I."/>
            <person name="Miller M.M."/>
            <person name="Sternberg P.W."/>
            <person name="Aroian R.V."/>
        </authorList>
    </citation>
    <scope>NUCLEOTIDE SEQUENCE</scope>
    <source>
        <strain evidence="2">HY135</strain>
    </source>
</reference>
<organism evidence="1 2">
    <name type="scientific">Ancylostoma ceylanicum</name>
    <dbReference type="NCBI Taxonomy" id="53326"/>
    <lineage>
        <taxon>Eukaryota</taxon>
        <taxon>Metazoa</taxon>
        <taxon>Ecdysozoa</taxon>
        <taxon>Nematoda</taxon>
        <taxon>Chromadorea</taxon>
        <taxon>Rhabditida</taxon>
        <taxon>Rhabditina</taxon>
        <taxon>Rhabditomorpha</taxon>
        <taxon>Strongyloidea</taxon>
        <taxon>Ancylostomatidae</taxon>
        <taxon>Ancylostomatinae</taxon>
        <taxon>Ancylostoma</taxon>
    </lineage>
</organism>
<dbReference type="AlphaFoldDB" id="A0A016U7L5"/>
<dbReference type="Proteomes" id="UP000024635">
    <property type="component" value="Unassembled WGS sequence"/>
</dbReference>
<gene>
    <name evidence="1" type="primary">Acey_s0055.g2615</name>
    <name evidence="1" type="ORF">Y032_0055g2615</name>
</gene>
<proteinExistence type="predicted"/>
<evidence type="ECO:0000313" key="2">
    <source>
        <dbReference type="Proteomes" id="UP000024635"/>
    </source>
</evidence>
<protein>
    <submittedName>
        <fullName evidence="1">Uncharacterized protein</fullName>
    </submittedName>
</protein>
<dbReference type="EMBL" id="JARK01001391">
    <property type="protein sequence ID" value="EYC10543.1"/>
    <property type="molecule type" value="Genomic_DNA"/>
</dbReference>
<sequence>MVRDAPHAVRLWYKHKRNSPDAVASVHHRSSAAGTPPAGGRIAHHAVRLSDTPKYTDCTYNSFFWK</sequence>